<reference evidence="1 2" key="1">
    <citation type="submission" date="2018-07" db="EMBL/GenBank/DDBJ databases">
        <title>A high quality draft genome assembly of the barn swallow (H. rustica rustica).</title>
        <authorList>
            <person name="Formenti G."/>
            <person name="Chiara M."/>
            <person name="Poveda L."/>
            <person name="Francoijs K.-J."/>
            <person name="Bonisoli-Alquati A."/>
            <person name="Canova L."/>
            <person name="Gianfranceschi L."/>
            <person name="Horner D.S."/>
            <person name="Saino N."/>
        </authorList>
    </citation>
    <scope>NUCLEOTIDE SEQUENCE [LARGE SCALE GENOMIC DNA]</scope>
    <source>
        <strain evidence="1">Chelidonia</strain>
        <tissue evidence="1">Blood</tissue>
    </source>
</reference>
<keyword evidence="2" id="KW-1185">Reference proteome</keyword>
<sequence>MYSLKDEINDSYTFEKNCVFKNKPANKRIPPSEYEICARMDLVIRWQQPYSLTSVCIEKDVLVMLETLFQELIAVAQLPQNTRVALMFPGVWSVVQTIRLDSLERKTVKCLWFQFL</sequence>
<comment type="caution">
    <text evidence="1">The sequence shown here is derived from an EMBL/GenBank/DDBJ whole genome shotgun (WGS) entry which is preliminary data.</text>
</comment>
<gene>
    <name evidence="1" type="ORF">DUI87_08909</name>
</gene>
<organism evidence="1 2">
    <name type="scientific">Hirundo rustica rustica</name>
    <dbReference type="NCBI Taxonomy" id="333673"/>
    <lineage>
        <taxon>Eukaryota</taxon>
        <taxon>Metazoa</taxon>
        <taxon>Chordata</taxon>
        <taxon>Craniata</taxon>
        <taxon>Vertebrata</taxon>
        <taxon>Euteleostomi</taxon>
        <taxon>Archelosauria</taxon>
        <taxon>Archosauria</taxon>
        <taxon>Dinosauria</taxon>
        <taxon>Saurischia</taxon>
        <taxon>Theropoda</taxon>
        <taxon>Coelurosauria</taxon>
        <taxon>Aves</taxon>
        <taxon>Neognathae</taxon>
        <taxon>Neoaves</taxon>
        <taxon>Telluraves</taxon>
        <taxon>Australaves</taxon>
        <taxon>Passeriformes</taxon>
        <taxon>Sylvioidea</taxon>
        <taxon>Hirundinidae</taxon>
        <taxon>Hirundo</taxon>
    </lineage>
</organism>
<evidence type="ECO:0000313" key="2">
    <source>
        <dbReference type="Proteomes" id="UP000269221"/>
    </source>
</evidence>
<evidence type="ECO:0000313" key="1">
    <source>
        <dbReference type="EMBL" id="RMC13826.1"/>
    </source>
</evidence>
<proteinExistence type="predicted"/>
<protein>
    <submittedName>
        <fullName evidence="1">Uncharacterized protein</fullName>
    </submittedName>
</protein>
<dbReference type="AlphaFoldDB" id="A0A3M0KL81"/>
<accession>A0A3M0KL81</accession>
<name>A0A3M0KL81_HIRRU</name>
<dbReference type="Proteomes" id="UP000269221">
    <property type="component" value="Unassembled WGS sequence"/>
</dbReference>
<dbReference type="EMBL" id="QRBI01000105">
    <property type="protein sequence ID" value="RMC13826.1"/>
    <property type="molecule type" value="Genomic_DNA"/>
</dbReference>